<dbReference type="InterPro" id="IPR033434">
    <property type="entry name" value="MucB/RseB_N"/>
</dbReference>
<keyword evidence="3 5" id="KW-0732">Signal</keyword>
<evidence type="ECO:0000259" key="7">
    <source>
        <dbReference type="Pfam" id="PF17188"/>
    </source>
</evidence>
<keyword evidence="9" id="KW-1185">Reference proteome</keyword>
<accession>A0A1Z4VPW7</accession>
<dbReference type="Pfam" id="PF17188">
    <property type="entry name" value="MucB_RseB_C"/>
    <property type="match status" value="1"/>
</dbReference>
<dbReference type="InterPro" id="IPR033436">
    <property type="entry name" value="MucB/RseB_C"/>
</dbReference>
<dbReference type="InterPro" id="IPR005588">
    <property type="entry name" value="MucB_RseB"/>
</dbReference>
<proteinExistence type="inferred from homology"/>
<dbReference type="Gene3D" id="3.30.200.100">
    <property type="entry name" value="MucB/RseB, C-terminal domain"/>
    <property type="match status" value="1"/>
</dbReference>
<evidence type="ECO:0000256" key="5">
    <source>
        <dbReference type="SAM" id="SignalP"/>
    </source>
</evidence>
<evidence type="ECO:0000256" key="1">
    <source>
        <dbReference type="ARBA" id="ARBA00004418"/>
    </source>
</evidence>
<feature type="domain" description="MucB/RseB C-terminal" evidence="7">
    <location>
        <begin position="234"/>
        <end position="330"/>
    </location>
</feature>
<dbReference type="Pfam" id="PF03888">
    <property type="entry name" value="MucB_RseB"/>
    <property type="match status" value="1"/>
</dbReference>
<protein>
    <submittedName>
        <fullName evidence="8">Negative regulatory protein</fullName>
    </submittedName>
</protein>
<dbReference type="GO" id="GO:0032885">
    <property type="term" value="P:regulation of polysaccharide biosynthetic process"/>
    <property type="evidence" value="ECO:0007669"/>
    <property type="project" value="TreeGrafter"/>
</dbReference>
<evidence type="ECO:0000256" key="4">
    <source>
        <dbReference type="ARBA" id="ARBA00022764"/>
    </source>
</evidence>
<organism evidence="8 9">
    <name type="scientific">Thiohalobacter thiocyanaticus</name>
    <dbReference type="NCBI Taxonomy" id="585455"/>
    <lineage>
        <taxon>Bacteria</taxon>
        <taxon>Pseudomonadati</taxon>
        <taxon>Pseudomonadota</taxon>
        <taxon>Gammaproteobacteria</taxon>
        <taxon>Thiohalobacterales</taxon>
        <taxon>Thiohalobacteraceae</taxon>
        <taxon>Thiohalobacter</taxon>
    </lineage>
</organism>
<feature type="chain" id="PRO_5011989458" evidence="5">
    <location>
        <begin position="36"/>
        <end position="334"/>
    </location>
</feature>
<dbReference type="GO" id="GO:0030288">
    <property type="term" value="C:outer membrane-bounded periplasmic space"/>
    <property type="evidence" value="ECO:0007669"/>
    <property type="project" value="TreeGrafter"/>
</dbReference>
<evidence type="ECO:0000259" key="6">
    <source>
        <dbReference type="Pfam" id="PF03888"/>
    </source>
</evidence>
<dbReference type="OrthoDB" id="7067274at2"/>
<evidence type="ECO:0000256" key="2">
    <source>
        <dbReference type="ARBA" id="ARBA00008150"/>
    </source>
</evidence>
<reference evidence="8 9" key="1">
    <citation type="submission" date="2017-05" db="EMBL/GenBank/DDBJ databases">
        <title>Thiocyanate degradation by Thiohalobacter thiocyanaticus FOKN1.</title>
        <authorList>
            <person name="Oshiki M."/>
            <person name="Fukushima T."/>
            <person name="Kawano S."/>
            <person name="Nakagawa J."/>
        </authorList>
    </citation>
    <scope>NUCLEOTIDE SEQUENCE [LARGE SCALE GENOMIC DNA]</scope>
    <source>
        <strain evidence="8 9">FOKN1</strain>
    </source>
</reference>
<name>A0A1Z4VPW7_9GAMM</name>
<dbReference type="EMBL" id="AP018052">
    <property type="protein sequence ID" value="BAZ93462.1"/>
    <property type="molecule type" value="Genomic_DNA"/>
</dbReference>
<comment type="similarity">
    <text evidence="2">Belongs to the RseB family.</text>
</comment>
<dbReference type="GO" id="GO:0045152">
    <property type="term" value="F:antisigma factor binding"/>
    <property type="evidence" value="ECO:0007669"/>
    <property type="project" value="TreeGrafter"/>
</dbReference>
<evidence type="ECO:0000256" key="3">
    <source>
        <dbReference type="ARBA" id="ARBA00022729"/>
    </source>
</evidence>
<dbReference type="PANTHER" id="PTHR38782:SF1">
    <property type="entry name" value="SIGMA-E FACTOR REGULATORY PROTEIN RSEB"/>
    <property type="match status" value="1"/>
</dbReference>
<dbReference type="CDD" id="cd16327">
    <property type="entry name" value="RseB"/>
    <property type="match status" value="1"/>
</dbReference>
<dbReference type="KEGG" id="ttc:FOKN1_1062"/>
<dbReference type="RefSeq" id="WP_096365428.1">
    <property type="nucleotide sequence ID" value="NZ_AP018052.1"/>
</dbReference>
<dbReference type="Proteomes" id="UP000218765">
    <property type="component" value="Chromosome"/>
</dbReference>
<sequence>MLRFSRVPSIARARAARLLPLALLATALFSPPAAAGEAFAWLDRMSNAIQDLNYRGTFVYQHNGKLDAMRIMHRGGEDSRQRLFALSGAAREVIRDQEGVTCILSDSKAVMVDRSLPRGPFAALPRDLEQLSRHYRFSLGDSDRMLQRRSQVVVIEPRDDYRYGYRFWLDSEHALPLRSELVTASGAALEQMMFTRLEVVKQIDDADLRPELGGEHFTRYEGPAAAAQEIPADADSGWEFAWLPPGFELRGHNWHGMPVSGQRVEHWVFGDGLATVSVYIEARDENTPPGLQGLSNMGAVNAMGRALEGYHVIVVGEVPAVTAERLALGVRRSE</sequence>
<dbReference type="AlphaFoldDB" id="A0A1Z4VPW7"/>
<feature type="domain" description="MucB/RseB N-terminal" evidence="6">
    <location>
        <begin position="38"/>
        <end position="211"/>
    </location>
</feature>
<dbReference type="InterPro" id="IPR038484">
    <property type="entry name" value="MucB/RseB_C_sf"/>
</dbReference>
<dbReference type="PIRSF" id="PIRSF005427">
    <property type="entry name" value="RseB"/>
    <property type="match status" value="1"/>
</dbReference>
<gene>
    <name evidence="8" type="ORF">FOKN1_1062</name>
</gene>
<dbReference type="PANTHER" id="PTHR38782">
    <property type="match status" value="1"/>
</dbReference>
<dbReference type="Gene3D" id="2.50.20.10">
    <property type="entry name" value="Lipoprotein localisation LolA/LolB/LppX"/>
    <property type="match status" value="1"/>
</dbReference>
<feature type="signal peptide" evidence="5">
    <location>
        <begin position="1"/>
        <end position="35"/>
    </location>
</feature>
<evidence type="ECO:0000313" key="8">
    <source>
        <dbReference type="EMBL" id="BAZ93462.1"/>
    </source>
</evidence>
<comment type="subcellular location">
    <subcellularLocation>
        <location evidence="1">Periplasm</location>
    </subcellularLocation>
</comment>
<keyword evidence="4" id="KW-0574">Periplasm</keyword>
<evidence type="ECO:0000313" key="9">
    <source>
        <dbReference type="Proteomes" id="UP000218765"/>
    </source>
</evidence>